<dbReference type="GO" id="GO:0004386">
    <property type="term" value="F:helicase activity"/>
    <property type="evidence" value="ECO:0007669"/>
    <property type="project" value="UniProtKB-KW"/>
</dbReference>
<protein>
    <submittedName>
        <fullName evidence="2">ATP-dependent nucleic acid helicase-like protein</fullName>
    </submittedName>
</protein>
<dbReference type="Proteomes" id="UP000029431">
    <property type="component" value="Chromosome"/>
</dbReference>
<evidence type="ECO:0000313" key="3">
    <source>
        <dbReference type="Proteomes" id="UP000029431"/>
    </source>
</evidence>
<proteinExistence type="predicted"/>
<dbReference type="PATRIC" id="fig|697284.3.peg.3342"/>
<evidence type="ECO:0000313" key="2">
    <source>
        <dbReference type="EMBL" id="AHD07259.1"/>
    </source>
</evidence>
<organism evidence="2 3">
    <name type="scientific">Paenibacillus larvae subsp. larvae DSM 25430</name>
    <dbReference type="NCBI Taxonomy" id="697284"/>
    <lineage>
        <taxon>Bacteria</taxon>
        <taxon>Bacillati</taxon>
        <taxon>Bacillota</taxon>
        <taxon>Bacilli</taxon>
        <taxon>Bacillales</taxon>
        <taxon>Paenibacillaceae</taxon>
        <taxon>Paenibacillus</taxon>
    </lineage>
</organism>
<dbReference type="EMBL" id="CP003355">
    <property type="protein sequence ID" value="AHD07259.1"/>
    <property type="molecule type" value="Genomic_DNA"/>
</dbReference>
<dbReference type="SUPFAM" id="SSF47819">
    <property type="entry name" value="HRDC-like"/>
    <property type="match status" value="1"/>
</dbReference>
<keyword evidence="2" id="KW-0067">ATP-binding</keyword>
<dbReference type="GO" id="GO:0003676">
    <property type="term" value="F:nucleic acid binding"/>
    <property type="evidence" value="ECO:0007669"/>
    <property type="project" value="InterPro"/>
</dbReference>
<gene>
    <name evidence="2" type="ORF">ERIC2_c35310</name>
</gene>
<name>V9WBP2_9BACL</name>
<accession>V9WBP2</accession>
<dbReference type="InterPro" id="IPR044876">
    <property type="entry name" value="HRDC_dom_sf"/>
</dbReference>
<dbReference type="eggNOG" id="COG0514">
    <property type="taxonomic scope" value="Bacteria"/>
</dbReference>
<dbReference type="AlphaFoldDB" id="V9WBP2"/>
<dbReference type="Pfam" id="PF00570">
    <property type="entry name" value="HRDC"/>
    <property type="match status" value="1"/>
</dbReference>
<keyword evidence="3" id="KW-1185">Reference proteome</keyword>
<dbReference type="GO" id="GO:0000166">
    <property type="term" value="F:nucleotide binding"/>
    <property type="evidence" value="ECO:0007669"/>
    <property type="project" value="InterPro"/>
</dbReference>
<dbReference type="InterPro" id="IPR002121">
    <property type="entry name" value="HRDC_dom"/>
</dbReference>
<dbReference type="InterPro" id="IPR010997">
    <property type="entry name" value="HRDC-like_sf"/>
</dbReference>
<dbReference type="Gene3D" id="1.10.150.80">
    <property type="entry name" value="HRDC domain"/>
    <property type="match status" value="1"/>
</dbReference>
<keyword evidence="2" id="KW-0378">Hydrolase</keyword>
<keyword evidence="2" id="KW-0347">Helicase</keyword>
<feature type="domain" description="HRDC" evidence="1">
    <location>
        <begin position="124"/>
        <end position="204"/>
    </location>
</feature>
<keyword evidence="2" id="KW-0547">Nucleotide-binding</keyword>
<dbReference type="KEGG" id="plv:ERIC2_c35310"/>
<reference evidence="2 3" key="1">
    <citation type="journal article" date="2014" name="PLoS ONE">
        <title>How to Kill the Honey Bee Larva: Genomic Potential and Virulence Mechanisms of Paenibacillus larvae.</title>
        <authorList>
            <person name="Djukic M."/>
            <person name="Brzuszkiewicz E."/>
            <person name="Funfhaus A."/>
            <person name="Voss J."/>
            <person name="Gollnow K."/>
            <person name="Poppinga L."/>
            <person name="Liesegang H."/>
            <person name="Garcia-Gonzalez E."/>
            <person name="Genersch E."/>
            <person name="Daniel R."/>
        </authorList>
    </citation>
    <scope>NUCLEOTIDE SEQUENCE [LARGE SCALE GENOMIC DNA]</scope>
    <source>
        <strain evidence="2 3">DSM 25430</strain>
    </source>
</reference>
<dbReference type="SMART" id="SM00341">
    <property type="entry name" value="HRDC"/>
    <property type="match status" value="1"/>
</dbReference>
<dbReference type="HOGENOM" id="CLU_825949_0_0_9"/>
<evidence type="ECO:0000259" key="1">
    <source>
        <dbReference type="PROSITE" id="PS50967"/>
    </source>
</evidence>
<sequence length="355" mass="41662">MVLFLCSFFLVEGGKNVSSVIFMSSLERQEPGGKQLRAFIQIEERNGVWIGSWREAEGSEHSPNTYVWYQGDRFDELMASLRKQLQERRREGFVPLIQTVNGPSGAVISDKARKTQMMIYYAECHPNEAVYEQLRKWRREQSALEGRSPFILASNRVLHMIAAYLPHTKEELLQIPGFGEQKTGRYGEEIMQITRQHNRNTAFPLDWVLGRIDVMAFSVWMEQEQEKRAKRDLEREEGKRKLLEASTEGRTLEELRVELSIPKRELLQWVEELDRDGYEMDALVESGLESMTAEEQQLVMDLFRQKGERYLKPIVQLLFDEKEQKQLDMDLVYEKLRLLRIKYRKNLPPVKPQAS</sequence>
<dbReference type="PROSITE" id="PS50967">
    <property type="entry name" value="HRDC"/>
    <property type="match status" value="1"/>
</dbReference>